<evidence type="ECO:0000313" key="4">
    <source>
        <dbReference type="EMBL" id="GAK74946.1"/>
    </source>
</evidence>
<dbReference type="Pfam" id="PF13448">
    <property type="entry name" value="DUF4114"/>
    <property type="match status" value="1"/>
</dbReference>
<dbReference type="EMBL" id="BBLG01000001">
    <property type="protein sequence ID" value="GAK74946.1"/>
    <property type="molecule type" value="Genomic_DNA"/>
</dbReference>
<comment type="caution">
    <text evidence="4">The sequence shown here is derived from an EMBL/GenBank/DDBJ whole genome shotgun (WGS) entry which is preliminary data.</text>
</comment>
<name>A0A081D7Q0_NONUL</name>
<evidence type="ECO:0000313" key="5">
    <source>
        <dbReference type="Proteomes" id="UP000028980"/>
    </source>
</evidence>
<dbReference type="Proteomes" id="UP000028980">
    <property type="component" value="Unassembled WGS sequence"/>
</dbReference>
<feature type="domain" description="DUF4114" evidence="2">
    <location>
        <begin position="146"/>
        <end position="232"/>
    </location>
</feature>
<proteinExistence type="predicted"/>
<evidence type="ECO:0000259" key="2">
    <source>
        <dbReference type="Pfam" id="PF13448"/>
    </source>
</evidence>
<keyword evidence="1" id="KW-0732">Signal</keyword>
<protein>
    <submittedName>
        <fullName evidence="4">Putative lipoprotein</fullName>
    </submittedName>
</protein>
<reference evidence="4 5" key="1">
    <citation type="journal article" date="2014" name="Genome Announc.">
        <title>Draft Genome Sequences of Marine Flavobacterium Nonlabens Strains NR17, NR24, NR27, NR32, NR33, and Ara13.</title>
        <authorList>
            <person name="Nakanishi M."/>
            <person name="Meirelles P."/>
            <person name="Suzuki R."/>
            <person name="Takatani N."/>
            <person name="Mino S."/>
            <person name="Suda W."/>
            <person name="Oshima K."/>
            <person name="Hattori M."/>
            <person name="Ohkuma M."/>
            <person name="Hosokawa M."/>
            <person name="Miyashita K."/>
            <person name="Thompson F.L."/>
            <person name="Niwa A."/>
            <person name="Sawabe T."/>
            <person name="Sawabe T."/>
        </authorList>
    </citation>
    <scope>NUCLEOTIDE SEQUENCE [LARGE SCALE GENOMIC DNA]</scope>
    <source>
        <strain evidence="5">JCM19296</strain>
    </source>
</reference>
<dbReference type="AlphaFoldDB" id="A0A081D7Q0"/>
<feature type="domain" description="Secretion system C-terminal sorting" evidence="3">
    <location>
        <begin position="739"/>
        <end position="813"/>
    </location>
</feature>
<dbReference type="Pfam" id="PF18962">
    <property type="entry name" value="Por_Secre_tail"/>
    <property type="match status" value="1"/>
</dbReference>
<sequence>MKKLLLGVFFLANIVLSQSYQYLGTYDSMGTPQYLVNPSDVVDTATMDMIGYSLPEGYPVPTYNPHYITSGYETDIIVESLADVWVTFVSEGAGYKNVLGFYTYDITNPPTTRPTASEITIIFPNVSALYSGGGLQTGDKVKIGTFPAGTGIGWVLLANAWNSSTAAVGTAQWDLFSNPSFNPEAQADLRYHNVLLQDPENERIILGFEDIRRDYGSCDNDFNDAIFYVTANPYTALKTSNYADISKSSTVSSGNTGGLESNGDLASLIAKRNFERTKRNFISNKETQTEFNQSEVLLKSGTNAAQLDSYLPLTGMYGTETAYVSTPQDLVNVTNATEVFSVDYYEQNNRIAAVLATASTGSIYDHSKAICDRLNNSVLEDIRSVTVNGHKIISSKLVRASGETEYALGFSVKLGVNQNELFSFWEIGQYPSGDFYNFQIWGGSSYSQVFALTNSILANLNQATPVISTPVANNIPPVFVSSGYYQDGQLHLELTNKTGATSINFNGDLATTEVSGRQAISQSINLTGNLHETISIQTGNLFDIGFSLSISNQQQDALYLADGPWGGMDYLTDYASVSSFNVQNAQPSTTGNVHNIERNPSVQGTVKGNLNLFRHLLPGEQTLDVSTYTALQFDIINDQPVEIILVPETSIPWSDRFKFTIPVNTSNTTYDIAFTDFVNSNGASFAHTDIKTIVFSVISDYSNTIPFSIDLNDVRLGDYQSTLSIENIEDEVLTLNNAPNPFTNTTTFQLPVESAVIEISVYDLYGRTVDYKSIKTTNGNVEFQYHSPDLKTGLYHFNVITDQGRKFTGKFLIN</sequence>
<dbReference type="InterPro" id="IPR026444">
    <property type="entry name" value="Secre_tail"/>
</dbReference>
<dbReference type="NCBIfam" id="TIGR04183">
    <property type="entry name" value="Por_Secre_tail"/>
    <property type="match status" value="1"/>
</dbReference>
<dbReference type="InterPro" id="IPR025193">
    <property type="entry name" value="DUF4114"/>
</dbReference>
<evidence type="ECO:0000256" key="1">
    <source>
        <dbReference type="ARBA" id="ARBA00022729"/>
    </source>
</evidence>
<evidence type="ECO:0000259" key="3">
    <source>
        <dbReference type="Pfam" id="PF18962"/>
    </source>
</evidence>
<gene>
    <name evidence="4" type="ORF">JCM19296_524</name>
</gene>
<keyword evidence="4" id="KW-0449">Lipoprotein</keyword>
<accession>A0A081D7Q0</accession>
<organism evidence="4 5">
    <name type="scientific">Nonlabens ulvanivorans</name>
    <name type="common">Persicivirga ulvanivorans</name>
    <dbReference type="NCBI Taxonomy" id="906888"/>
    <lineage>
        <taxon>Bacteria</taxon>
        <taxon>Pseudomonadati</taxon>
        <taxon>Bacteroidota</taxon>
        <taxon>Flavobacteriia</taxon>
        <taxon>Flavobacteriales</taxon>
        <taxon>Flavobacteriaceae</taxon>
        <taxon>Nonlabens</taxon>
    </lineage>
</organism>